<dbReference type="GO" id="GO:0016491">
    <property type="term" value="F:oxidoreductase activity"/>
    <property type="evidence" value="ECO:0007669"/>
    <property type="project" value="UniProtKB-KW"/>
</dbReference>
<evidence type="ECO:0000313" key="4">
    <source>
        <dbReference type="EMBL" id="TBU60302.1"/>
    </source>
</evidence>
<dbReference type="EMBL" id="ML145106">
    <property type="protein sequence ID" value="TBU60302.1"/>
    <property type="molecule type" value="Genomic_DNA"/>
</dbReference>
<gene>
    <name evidence="4" type="ORF">BD310DRAFT_923222</name>
</gene>
<accession>A0A4Q9NX67</accession>
<evidence type="ECO:0000313" key="5">
    <source>
        <dbReference type="Proteomes" id="UP000292082"/>
    </source>
</evidence>
<dbReference type="InterPro" id="IPR021765">
    <property type="entry name" value="UstYa-like"/>
</dbReference>
<evidence type="ECO:0000256" key="1">
    <source>
        <dbReference type="ARBA" id="ARBA00004685"/>
    </source>
</evidence>
<dbReference type="Proteomes" id="UP000292082">
    <property type="component" value="Unassembled WGS sequence"/>
</dbReference>
<name>A0A4Q9NX67_9APHY</name>
<dbReference type="AlphaFoldDB" id="A0A4Q9NX67"/>
<dbReference type="PANTHER" id="PTHR33365:SF11">
    <property type="entry name" value="TAT PATHWAY SIGNAL SEQUENCE"/>
    <property type="match status" value="1"/>
</dbReference>
<evidence type="ECO:0000256" key="2">
    <source>
        <dbReference type="ARBA" id="ARBA00023002"/>
    </source>
</evidence>
<dbReference type="PANTHER" id="PTHR33365">
    <property type="entry name" value="YALI0B05434P"/>
    <property type="match status" value="1"/>
</dbReference>
<proteinExistence type="inferred from homology"/>
<keyword evidence="5" id="KW-1185">Reference proteome</keyword>
<comment type="pathway">
    <text evidence="1">Mycotoxin biosynthesis.</text>
</comment>
<protein>
    <submittedName>
        <fullName evidence="4">Uncharacterized protein</fullName>
    </submittedName>
</protein>
<keyword evidence="2" id="KW-0560">Oxidoreductase</keyword>
<dbReference type="GO" id="GO:0043386">
    <property type="term" value="P:mycotoxin biosynthetic process"/>
    <property type="evidence" value="ECO:0007669"/>
    <property type="project" value="InterPro"/>
</dbReference>
<evidence type="ECO:0000256" key="3">
    <source>
        <dbReference type="ARBA" id="ARBA00035112"/>
    </source>
</evidence>
<reference evidence="4 5" key="1">
    <citation type="submission" date="2019-01" db="EMBL/GenBank/DDBJ databases">
        <title>Draft genome sequences of three monokaryotic isolates of the white-rot basidiomycete fungus Dichomitus squalens.</title>
        <authorList>
            <consortium name="DOE Joint Genome Institute"/>
            <person name="Lopez S.C."/>
            <person name="Andreopoulos B."/>
            <person name="Pangilinan J."/>
            <person name="Lipzen A."/>
            <person name="Riley R."/>
            <person name="Ahrendt S."/>
            <person name="Ng V."/>
            <person name="Barry K."/>
            <person name="Daum C."/>
            <person name="Grigoriev I.V."/>
            <person name="Hilden K.S."/>
            <person name="Makela M.R."/>
            <person name="de Vries R.P."/>
        </authorList>
    </citation>
    <scope>NUCLEOTIDE SEQUENCE [LARGE SCALE GENOMIC DNA]</scope>
    <source>
        <strain evidence="4 5">CBS 464.89</strain>
    </source>
</reference>
<sequence>MLHLPFPVSFALLLILLVTNLGIDLVFVRETKRVATLRYPPLTQYTFLEGDYPPFLPVENAQRSISLLLEESVRYGLTEPEKNLEWTYMSPGGDGNIRLGPNHRFFNTGFSYQLHCAKVLVSTFQQNEPPTRYREVEHVARCLNVLRQFALCSADTTLEPADSLRKNFTAVRAGGEHRCRDSRALYETMEQNWLDWSEYKQTLAA</sequence>
<dbReference type="Pfam" id="PF11807">
    <property type="entry name" value="UstYa"/>
    <property type="match status" value="1"/>
</dbReference>
<comment type="similarity">
    <text evidence="3">Belongs to the ustYa family.</text>
</comment>
<organism evidence="4 5">
    <name type="scientific">Dichomitus squalens</name>
    <dbReference type="NCBI Taxonomy" id="114155"/>
    <lineage>
        <taxon>Eukaryota</taxon>
        <taxon>Fungi</taxon>
        <taxon>Dikarya</taxon>
        <taxon>Basidiomycota</taxon>
        <taxon>Agaricomycotina</taxon>
        <taxon>Agaricomycetes</taxon>
        <taxon>Polyporales</taxon>
        <taxon>Polyporaceae</taxon>
        <taxon>Dichomitus</taxon>
    </lineage>
</organism>